<name>A0A5B0N0X0_PUCGR</name>
<accession>A0A5B0N0X0</accession>
<organism evidence="2 3">
    <name type="scientific">Puccinia graminis f. sp. tritici</name>
    <dbReference type="NCBI Taxonomy" id="56615"/>
    <lineage>
        <taxon>Eukaryota</taxon>
        <taxon>Fungi</taxon>
        <taxon>Dikarya</taxon>
        <taxon>Basidiomycota</taxon>
        <taxon>Pucciniomycotina</taxon>
        <taxon>Pucciniomycetes</taxon>
        <taxon>Pucciniales</taxon>
        <taxon>Pucciniaceae</taxon>
        <taxon>Puccinia</taxon>
    </lineage>
</organism>
<dbReference type="OrthoDB" id="5590722at2759"/>
<comment type="caution">
    <text evidence="2">The sequence shown here is derived from an EMBL/GenBank/DDBJ whole genome shotgun (WGS) entry which is preliminary data.</text>
</comment>
<keyword evidence="3" id="KW-1185">Reference proteome</keyword>
<feature type="non-terminal residue" evidence="2">
    <location>
        <position position="1"/>
    </location>
</feature>
<sequence length="219" mass="24373">SALHTYFPTNSKTLVPGSCPIRHKKNLYRMASQTSFMNILQMLSLRSVLRRSKNFTSNVAIRMPPPVSIIITSVKVPAPPRTLNEEHRDRIESAPAQRPESRQLDTPPAGTSRIAVVIPITGPRMSPVSLSFVTTSPSREWVICAPAAFLGCGSRFSGSLSESNPDSPLPVTTMRRRTYHRQLIRQTFERCVAGTKAVRSAPKLFRVTKVDDGRNHRLV</sequence>
<dbReference type="Proteomes" id="UP000324748">
    <property type="component" value="Unassembled WGS sequence"/>
</dbReference>
<protein>
    <submittedName>
        <fullName evidence="2">Uncharacterized protein</fullName>
    </submittedName>
</protein>
<evidence type="ECO:0000313" key="2">
    <source>
        <dbReference type="EMBL" id="KAA1081729.1"/>
    </source>
</evidence>
<gene>
    <name evidence="2" type="ORF">PGT21_000609</name>
</gene>
<dbReference type="EMBL" id="VSWC01000129">
    <property type="protein sequence ID" value="KAA1081729.1"/>
    <property type="molecule type" value="Genomic_DNA"/>
</dbReference>
<feature type="compositionally biased region" description="Basic and acidic residues" evidence="1">
    <location>
        <begin position="83"/>
        <end position="92"/>
    </location>
</feature>
<reference evidence="2 3" key="1">
    <citation type="submission" date="2019-05" db="EMBL/GenBank/DDBJ databases">
        <title>Emergence of the Ug99 lineage of the wheat stem rust pathogen through somatic hybridization.</title>
        <authorList>
            <person name="Li F."/>
            <person name="Upadhyaya N.M."/>
            <person name="Sperschneider J."/>
            <person name="Matny O."/>
            <person name="Nguyen-Phuc H."/>
            <person name="Mago R."/>
            <person name="Raley C."/>
            <person name="Miller M.E."/>
            <person name="Silverstein K.A.T."/>
            <person name="Henningsen E."/>
            <person name="Hirsch C.D."/>
            <person name="Visser B."/>
            <person name="Pretorius Z.A."/>
            <person name="Steffenson B.J."/>
            <person name="Schwessinger B."/>
            <person name="Dodds P.N."/>
            <person name="Figueroa M."/>
        </authorList>
    </citation>
    <scope>NUCLEOTIDE SEQUENCE [LARGE SCALE GENOMIC DNA]</scope>
    <source>
        <strain evidence="2">21-0</strain>
    </source>
</reference>
<evidence type="ECO:0000256" key="1">
    <source>
        <dbReference type="SAM" id="MobiDB-lite"/>
    </source>
</evidence>
<evidence type="ECO:0000313" key="3">
    <source>
        <dbReference type="Proteomes" id="UP000324748"/>
    </source>
</evidence>
<proteinExistence type="predicted"/>
<dbReference type="AlphaFoldDB" id="A0A5B0N0X0"/>
<feature type="region of interest" description="Disordered" evidence="1">
    <location>
        <begin position="80"/>
        <end position="109"/>
    </location>
</feature>